<comment type="subcellular location">
    <subcellularLocation>
        <location evidence="1">Cytoplasm</location>
    </subcellularLocation>
</comment>
<evidence type="ECO:0000313" key="3">
    <source>
        <dbReference type="Proteomes" id="UP000886818"/>
    </source>
</evidence>
<organism evidence="2 3">
    <name type="scientific">Crassaminicella indica</name>
    <dbReference type="NCBI Taxonomy" id="2855394"/>
    <lineage>
        <taxon>Bacteria</taxon>
        <taxon>Bacillati</taxon>
        <taxon>Bacillota</taxon>
        <taxon>Clostridia</taxon>
        <taxon>Eubacteriales</taxon>
        <taxon>Clostridiaceae</taxon>
        <taxon>Crassaminicella</taxon>
    </lineage>
</organism>
<keyword evidence="1" id="KW-0963">Cytoplasm</keyword>
<dbReference type="CDD" id="cd00498">
    <property type="entry name" value="Hsp33"/>
    <property type="match status" value="1"/>
</dbReference>
<feature type="disulfide bond" description="Redox-active" evidence="1">
    <location>
        <begin position="238"/>
        <end position="240"/>
    </location>
</feature>
<name>A0ABX8RBE3_9CLOT</name>
<reference evidence="2" key="1">
    <citation type="submission" date="2021-07" db="EMBL/GenBank/DDBJ databases">
        <title>Complete genome sequence of Crassaminicella sp. 143-21, isolated from a deep-sea hydrothermal vent.</title>
        <authorList>
            <person name="Li X."/>
        </authorList>
    </citation>
    <scope>NUCLEOTIDE SEQUENCE</scope>
    <source>
        <strain evidence="2">143-21</strain>
    </source>
</reference>
<comment type="similarity">
    <text evidence="1">Belongs to the HSP33 family.</text>
</comment>
<comment type="PTM">
    <text evidence="1">Under oxidizing conditions two disulfide bonds are formed involving the reactive cysteines. Under reducing conditions zinc is bound to the reactive cysteines and the protein is inactive.</text>
</comment>
<dbReference type="Pfam" id="PF01430">
    <property type="entry name" value="HSP33"/>
    <property type="match status" value="1"/>
</dbReference>
<dbReference type="NCBIfam" id="NF001033">
    <property type="entry name" value="PRK00114.1"/>
    <property type="match status" value="1"/>
</dbReference>
<evidence type="ECO:0000313" key="2">
    <source>
        <dbReference type="EMBL" id="QXM06374.1"/>
    </source>
</evidence>
<dbReference type="HAMAP" id="MF_00117">
    <property type="entry name" value="HslO"/>
    <property type="match status" value="1"/>
</dbReference>
<dbReference type="InterPro" id="IPR000397">
    <property type="entry name" value="Heat_shock_Hsp33"/>
</dbReference>
<gene>
    <name evidence="1 2" type="primary">hslO</name>
    <name evidence="2" type="ORF">KVH43_00925</name>
</gene>
<keyword evidence="1" id="KW-0676">Redox-active center</keyword>
<keyword evidence="1" id="KW-1015">Disulfide bond</keyword>
<dbReference type="Proteomes" id="UP000886818">
    <property type="component" value="Chromosome"/>
</dbReference>
<dbReference type="PIRSF" id="PIRSF005261">
    <property type="entry name" value="Heat_shock_Hsp33"/>
    <property type="match status" value="1"/>
</dbReference>
<evidence type="ECO:0000256" key="1">
    <source>
        <dbReference type="HAMAP-Rule" id="MF_00117"/>
    </source>
</evidence>
<keyword evidence="1" id="KW-0862">Zinc</keyword>
<proteinExistence type="inferred from homology"/>
<keyword evidence="3" id="KW-1185">Reference proteome</keyword>
<dbReference type="EMBL" id="CP078093">
    <property type="protein sequence ID" value="QXM06374.1"/>
    <property type="molecule type" value="Genomic_DNA"/>
</dbReference>
<comment type="function">
    <text evidence="1">Redox regulated molecular chaperone. Protects both thermally unfolding and oxidatively damaged proteins from irreversible aggregation. Plays an important role in the bacterial defense system toward oxidative stress.</text>
</comment>
<sequence length="293" mass="32180">MKNYVIRAVAANKNLRVFLAVTTDLVEQARKIHDTTPVATAALGRTLTATAMMGLMLKGQRDKLSVQIKGEGPIKQILAVADASGNVKGYVSNPHIELPLREDGKLDVGGAVGRKGKMVVIKDLGLKEPYIGQSDLVSGEIAEDFTAYFAYSEQQPSAVALGVLVDRDYTVKHAGGWIIQVLPDAGEEIIVKLEEKLKDIPAVTKLMETVSDGEEILKMLLEGFDVEILDKTEVRLACDCSVEKLEKALISVGEKALKEMIEEDGQAELTCHFCNKKYHFDKEHLLRLYEQAV</sequence>
<accession>A0ABX8RBE3</accession>
<feature type="disulfide bond" description="Redox-active" evidence="1">
    <location>
        <begin position="271"/>
        <end position="274"/>
    </location>
</feature>
<dbReference type="PANTHER" id="PTHR30111:SF1">
    <property type="entry name" value="33 KDA CHAPERONIN"/>
    <property type="match status" value="1"/>
</dbReference>
<keyword evidence="1" id="KW-0143">Chaperone</keyword>
<dbReference type="PANTHER" id="PTHR30111">
    <property type="entry name" value="33 KDA CHAPERONIN"/>
    <property type="match status" value="1"/>
</dbReference>
<dbReference type="RefSeq" id="WP_218283070.1">
    <property type="nucleotide sequence ID" value="NZ_CP078093.1"/>
</dbReference>
<protein>
    <recommendedName>
        <fullName evidence="1">33 kDa chaperonin</fullName>
    </recommendedName>
    <alternativeName>
        <fullName evidence="1">Heat shock protein 33 homolog</fullName>
        <shortName evidence="1">HSP33</shortName>
    </alternativeName>
</protein>